<reference evidence="2" key="1">
    <citation type="submission" date="2016-06" db="EMBL/GenBank/DDBJ databases">
        <authorList>
            <person name="Van Tyne D."/>
        </authorList>
    </citation>
    <scope>NUCLEOTIDE SEQUENCE</scope>
    <source>
        <strain evidence="2">JM9A</strain>
    </source>
</reference>
<feature type="repeat" description="TPR" evidence="1">
    <location>
        <begin position="11"/>
        <end position="44"/>
    </location>
</feature>
<reference evidence="2" key="2">
    <citation type="submission" date="2024-02" db="EMBL/GenBank/DDBJ databases">
        <title>The Genome Sequence of Enterococcus diestrammenae JM9A.</title>
        <authorList>
            <person name="Earl A."/>
            <person name="Manson A."/>
            <person name="Gilmore M."/>
            <person name="Sanders J."/>
            <person name="Shea T."/>
            <person name="Howe W."/>
            <person name="Livny J."/>
            <person name="Cuomo C."/>
            <person name="Neafsey D."/>
            <person name="Birren B."/>
        </authorList>
    </citation>
    <scope>NUCLEOTIDE SEQUENCE</scope>
    <source>
        <strain evidence="2">JM9A</strain>
    </source>
</reference>
<keyword evidence="1" id="KW-0802">TPR repeat</keyword>
<evidence type="ECO:0000313" key="3">
    <source>
        <dbReference type="Proteomes" id="UP001429357"/>
    </source>
</evidence>
<evidence type="ECO:0000256" key="1">
    <source>
        <dbReference type="PROSITE-ProRule" id="PRU00339"/>
    </source>
</evidence>
<dbReference type="SUPFAM" id="SSF48452">
    <property type="entry name" value="TPR-like"/>
    <property type="match status" value="1"/>
</dbReference>
<proteinExistence type="predicted"/>
<evidence type="ECO:0000313" key="2">
    <source>
        <dbReference type="EMBL" id="MEO1782173.1"/>
    </source>
</evidence>
<dbReference type="EMBL" id="MAEI02000001">
    <property type="protein sequence ID" value="MEO1782173.1"/>
    <property type="molecule type" value="Genomic_DNA"/>
</dbReference>
<accession>A0ABV0F297</accession>
<dbReference type="RefSeq" id="WP_161868695.1">
    <property type="nucleotide sequence ID" value="NZ_MAEI02000001.1"/>
</dbReference>
<dbReference type="InterPro" id="IPR019734">
    <property type="entry name" value="TPR_rpt"/>
</dbReference>
<dbReference type="PROSITE" id="PS50005">
    <property type="entry name" value="TPR"/>
    <property type="match status" value="1"/>
</dbReference>
<dbReference type="InterPro" id="IPR011990">
    <property type="entry name" value="TPR-like_helical_dom_sf"/>
</dbReference>
<evidence type="ECO:0008006" key="4">
    <source>
        <dbReference type="Google" id="ProtNLM"/>
    </source>
</evidence>
<dbReference type="Gene3D" id="1.25.40.10">
    <property type="entry name" value="Tetratricopeptide repeat domain"/>
    <property type="match status" value="1"/>
</dbReference>
<sequence length="317" mass="36370">MGETILFPDDQHRLLKLGEKALAKDDFQQALQYFQDCYQVAPEYTVQKRILFCLEKLGAYRQGLTMAQDHQEAYDRDPEGVDQLLRLYLLDQQYLTARSYLVALEKVQPLVAVDFSQWRHQLEHLETSQLFYDPDLATIKREVLRKLDEQGLPVAAPAWENFTNGLTFNCFVSLCSDLLPKINNPFLRPRLVEELLKLGYQETILIKNLEGVLVEVSLAEEVLPADSPVLAEMLSYLEEVHGQEDPVMAAAVASEVRAHFAMTFPFSPQAENPEAWSESYWLEYQVAMGQADMAALLPFNAIQAYKQRLREKMQGLY</sequence>
<name>A0ABV0F297_9ENTE</name>
<comment type="caution">
    <text evidence="2">The sequence shown here is derived from an EMBL/GenBank/DDBJ whole genome shotgun (WGS) entry which is preliminary data.</text>
</comment>
<organism evidence="2 3">
    <name type="scientific">Enterococcus diestrammenae</name>
    <dbReference type="NCBI Taxonomy" id="1155073"/>
    <lineage>
        <taxon>Bacteria</taxon>
        <taxon>Bacillati</taxon>
        <taxon>Bacillota</taxon>
        <taxon>Bacilli</taxon>
        <taxon>Lactobacillales</taxon>
        <taxon>Enterococcaceae</taxon>
        <taxon>Enterococcus</taxon>
    </lineage>
</organism>
<keyword evidence="3" id="KW-1185">Reference proteome</keyword>
<gene>
    <name evidence="2" type="ORF">BAU18_001766</name>
</gene>
<dbReference type="Proteomes" id="UP001429357">
    <property type="component" value="Unassembled WGS sequence"/>
</dbReference>
<protein>
    <recommendedName>
        <fullName evidence="4">Tetratricopeptide repeat protein</fullName>
    </recommendedName>
</protein>